<dbReference type="Gene3D" id="3.80.10.10">
    <property type="entry name" value="Ribonuclease Inhibitor"/>
    <property type="match status" value="1"/>
</dbReference>
<dbReference type="WBParaSite" id="PgR098_g007_t01">
    <property type="protein sequence ID" value="PgR098_g007_t01"/>
    <property type="gene ID" value="PgR098_g007"/>
</dbReference>
<evidence type="ECO:0000313" key="2">
    <source>
        <dbReference type="WBParaSite" id="PgR098_g007_t01"/>
    </source>
</evidence>
<accession>A0A915C7Q6</accession>
<dbReference type="AlphaFoldDB" id="A0A915C7Q6"/>
<dbReference type="InterPro" id="IPR032675">
    <property type="entry name" value="LRR_dom_sf"/>
</dbReference>
<keyword evidence="1" id="KW-1185">Reference proteome</keyword>
<name>A0A915C7Q6_PARUN</name>
<dbReference type="Proteomes" id="UP000887569">
    <property type="component" value="Unplaced"/>
</dbReference>
<sequence length="215" mass="24424">MHDVENFFIRGNVHIRSLGSFLFAETQIHQLTIEEVRMSGSELSFVGLNAHSVLITHSRWRNKRFRETLRLPSQSIGHLQITNSTIDRLVLAAFFNATNIHLHGNQIGELASTSNARLRNVRRIEIAKSTIKQWNANMLHNANRVEIFEVFDSHVGTIVERALRNAHIGRLNFKKTEIGRLGTASFERSTFGSLMWTDCQIDAISPNAFSNMATQ</sequence>
<reference evidence="2" key="1">
    <citation type="submission" date="2022-11" db="UniProtKB">
        <authorList>
            <consortium name="WormBaseParasite"/>
        </authorList>
    </citation>
    <scope>IDENTIFICATION</scope>
</reference>
<evidence type="ECO:0000313" key="1">
    <source>
        <dbReference type="Proteomes" id="UP000887569"/>
    </source>
</evidence>
<protein>
    <submittedName>
        <fullName evidence="2">Uncharacterized protein</fullName>
    </submittedName>
</protein>
<proteinExistence type="predicted"/>
<organism evidence="1 2">
    <name type="scientific">Parascaris univalens</name>
    <name type="common">Nematode worm</name>
    <dbReference type="NCBI Taxonomy" id="6257"/>
    <lineage>
        <taxon>Eukaryota</taxon>
        <taxon>Metazoa</taxon>
        <taxon>Ecdysozoa</taxon>
        <taxon>Nematoda</taxon>
        <taxon>Chromadorea</taxon>
        <taxon>Rhabditida</taxon>
        <taxon>Spirurina</taxon>
        <taxon>Ascaridomorpha</taxon>
        <taxon>Ascaridoidea</taxon>
        <taxon>Ascarididae</taxon>
        <taxon>Parascaris</taxon>
    </lineage>
</organism>